<dbReference type="PANTHER" id="PTHR43436:SF1">
    <property type="entry name" value="TRANSCRIPTIONAL REGULATORY PROTEIN"/>
    <property type="match status" value="1"/>
</dbReference>
<organism evidence="4 5">
    <name type="scientific">Pseudomonas cuatrocienegasensis</name>
    <dbReference type="NCBI Taxonomy" id="543360"/>
    <lineage>
        <taxon>Bacteria</taxon>
        <taxon>Pseudomonadati</taxon>
        <taxon>Pseudomonadota</taxon>
        <taxon>Gammaproteobacteria</taxon>
        <taxon>Pseudomonadales</taxon>
        <taxon>Pseudomonadaceae</taxon>
        <taxon>Pseudomonas</taxon>
    </lineage>
</organism>
<evidence type="ECO:0000313" key="5">
    <source>
        <dbReference type="Proteomes" id="UP000198512"/>
    </source>
</evidence>
<feature type="domain" description="HTH araC/xylS-type" evidence="3">
    <location>
        <begin position="206"/>
        <end position="304"/>
    </location>
</feature>
<evidence type="ECO:0000256" key="1">
    <source>
        <dbReference type="ARBA" id="ARBA00023015"/>
    </source>
</evidence>
<evidence type="ECO:0000259" key="3">
    <source>
        <dbReference type="PROSITE" id="PS01124"/>
    </source>
</evidence>
<dbReference type="EMBL" id="FOFP01000008">
    <property type="protein sequence ID" value="SEQ66654.1"/>
    <property type="molecule type" value="Genomic_DNA"/>
</dbReference>
<dbReference type="PROSITE" id="PS01124">
    <property type="entry name" value="HTH_ARAC_FAMILY_2"/>
    <property type="match status" value="1"/>
</dbReference>
<dbReference type="SMART" id="SM00342">
    <property type="entry name" value="HTH_ARAC"/>
    <property type="match status" value="1"/>
</dbReference>
<dbReference type="Gene3D" id="1.10.10.60">
    <property type="entry name" value="Homeodomain-like"/>
    <property type="match status" value="1"/>
</dbReference>
<protein>
    <submittedName>
        <fullName evidence="4">Helix-turn-helix domain-containing protein</fullName>
    </submittedName>
</protein>
<dbReference type="InterPro" id="IPR018060">
    <property type="entry name" value="HTH_AraC"/>
</dbReference>
<keyword evidence="1" id="KW-0805">Transcription regulation</keyword>
<sequence>MSQSRYDLSAVTDEQSDSLLEMTDILSRFAPSDGAHQTAIAPLQLIRSGALVETFQADQKPALYVVVQGHQEVRVREERHRFGSMECLLVTLTLPLIFRAEGVSQSRPLLLIRLDIEPRTISQLIFDADLKHLLKKKSSCGLHVDSLELPLLEAMLRLLRLLDTPQDIAMLAPLAYKEILYRLLRGRLGHQLRDVVMVNSQTHRVGQAVDWLDVNFRQPLRIEELAQRINLCTSSLHHRFKDMTGMSPLQYQKKLRLEEAHRLMLQEGVEAAVACYQVGYESPSQFSREYSRFFGASPRSNIAMLRREQS</sequence>
<accession>A0ABY1BEL6</accession>
<comment type="caution">
    <text evidence="4">The sequence shown here is derived from an EMBL/GenBank/DDBJ whole genome shotgun (WGS) entry which is preliminary data.</text>
</comment>
<keyword evidence="2" id="KW-0804">Transcription</keyword>
<dbReference type="Pfam" id="PF12833">
    <property type="entry name" value="HTH_18"/>
    <property type="match status" value="1"/>
</dbReference>
<name>A0ABY1BEL6_9PSED</name>
<dbReference type="PANTHER" id="PTHR43436">
    <property type="entry name" value="ARAC-FAMILY TRANSCRIPTIONAL REGULATOR"/>
    <property type="match status" value="1"/>
</dbReference>
<dbReference type="Pfam" id="PF06719">
    <property type="entry name" value="AraC_N"/>
    <property type="match status" value="1"/>
</dbReference>
<gene>
    <name evidence="4" type="ORF">SAMN05216600_108119</name>
</gene>
<dbReference type="InterPro" id="IPR009057">
    <property type="entry name" value="Homeodomain-like_sf"/>
</dbReference>
<proteinExistence type="predicted"/>
<keyword evidence="5" id="KW-1185">Reference proteome</keyword>
<reference evidence="4 5" key="1">
    <citation type="submission" date="2016-10" db="EMBL/GenBank/DDBJ databases">
        <authorList>
            <person name="Varghese N."/>
            <person name="Submissions S."/>
        </authorList>
    </citation>
    <scope>NUCLEOTIDE SEQUENCE [LARGE SCALE GENOMIC DNA]</scope>
    <source>
        <strain evidence="4 5">CIP 109853</strain>
    </source>
</reference>
<evidence type="ECO:0000256" key="2">
    <source>
        <dbReference type="ARBA" id="ARBA00023163"/>
    </source>
</evidence>
<dbReference type="Proteomes" id="UP000198512">
    <property type="component" value="Unassembled WGS sequence"/>
</dbReference>
<dbReference type="RefSeq" id="WP_244168336.1">
    <property type="nucleotide sequence ID" value="NZ_FOFP01000008.1"/>
</dbReference>
<dbReference type="InterPro" id="IPR009594">
    <property type="entry name" value="Tscrpt_reg_HTH_AraC_N"/>
</dbReference>
<dbReference type="SUPFAM" id="SSF46689">
    <property type="entry name" value="Homeodomain-like"/>
    <property type="match status" value="2"/>
</dbReference>
<evidence type="ECO:0000313" key="4">
    <source>
        <dbReference type="EMBL" id="SEQ66654.1"/>
    </source>
</evidence>